<dbReference type="PROSITE" id="PS51257">
    <property type="entry name" value="PROKAR_LIPOPROTEIN"/>
    <property type="match status" value="1"/>
</dbReference>
<dbReference type="Proteomes" id="UP000184611">
    <property type="component" value="Unassembled WGS sequence"/>
</dbReference>
<dbReference type="STRING" id="416016.SAMN05443547_0525"/>
<evidence type="ECO:0000313" key="3">
    <source>
        <dbReference type="Proteomes" id="UP000184611"/>
    </source>
</evidence>
<dbReference type="EMBL" id="FRYK01000001">
    <property type="protein sequence ID" value="SHO72198.1"/>
    <property type="molecule type" value="Genomic_DNA"/>
</dbReference>
<sequence length="125" mass="14568">MRNFLVLLIGVVLVSCSKNPVPKPDNLLDEEVMTDILFDISILQATEGAMPDKLTSEKINIETYIYEKYKIDSITYYQNIRFYAGDAKKYQKMHLELMNRFDTLLKNKTNIPEKNKQNKVVPSFQ</sequence>
<dbReference type="RefSeq" id="WP_073581111.1">
    <property type="nucleotide sequence ID" value="NZ_CBCSEA010000001.1"/>
</dbReference>
<dbReference type="Pfam" id="PF14129">
    <property type="entry name" value="DUF4296"/>
    <property type="match status" value="1"/>
</dbReference>
<feature type="domain" description="DUF4296" evidence="1">
    <location>
        <begin position="24"/>
        <end position="101"/>
    </location>
</feature>
<evidence type="ECO:0000259" key="1">
    <source>
        <dbReference type="Pfam" id="PF14129"/>
    </source>
</evidence>
<evidence type="ECO:0000313" key="2">
    <source>
        <dbReference type="EMBL" id="SHO72198.1"/>
    </source>
</evidence>
<dbReference type="AlphaFoldDB" id="A0A1M7ZTM2"/>
<keyword evidence="3" id="KW-1185">Reference proteome</keyword>
<name>A0A1M7ZTM2_9FLAO</name>
<organism evidence="2 3">
    <name type="scientific">Flavobacterium cucumis</name>
    <dbReference type="NCBI Taxonomy" id="416016"/>
    <lineage>
        <taxon>Bacteria</taxon>
        <taxon>Pseudomonadati</taxon>
        <taxon>Bacteroidota</taxon>
        <taxon>Flavobacteriia</taxon>
        <taxon>Flavobacteriales</taxon>
        <taxon>Flavobacteriaceae</taxon>
        <taxon>Flavobacterium</taxon>
    </lineage>
</organism>
<dbReference type="InterPro" id="IPR025381">
    <property type="entry name" value="DUF4296"/>
</dbReference>
<dbReference type="OrthoDB" id="1525222at2"/>
<accession>A0A1M7ZTM2</accession>
<gene>
    <name evidence="2" type="ORF">SAMN05443547_0525</name>
</gene>
<reference evidence="3" key="1">
    <citation type="submission" date="2016-12" db="EMBL/GenBank/DDBJ databases">
        <authorList>
            <person name="Varghese N."/>
            <person name="Submissions S."/>
        </authorList>
    </citation>
    <scope>NUCLEOTIDE SEQUENCE [LARGE SCALE GENOMIC DNA]</scope>
    <source>
        <strain evidence="3">DSM 18830</strain>
    </source>
</reference>
<protein>
    <recommendedName>
        <fullName evidence="1">DUF4296 domain-containing protein</fullName>
    </recommendedName>
</protein>
<proteinExistence type="predicted"/>